<dbReference type="OrthoDB" id="10608418at2759"/>
<organism evidence="2 3">
    <name type="scientific">Frankliniella occidentalis</name>
    <name type="common">Western flower thrips</name>
    <name type="synonym">Euthrips occidentalis</name>
    <dbReference type="NCBI Taxonomy" id="133901"/>
    <lineage>
        <taxon>Eukaryota</taxon>
        <taxon>Metazoa</taxon>
        <taxon>Ecdysozoa</taxon>
        <taxon>Arthropoda</taxon>
        <taxon>Hexapoda</taxon>
        <taxon>Insecta</taxon>
        <taxon>Pterygota</taxon>
        <taxon>Neoptera</taxon>
        <taxon>Paraneoptera</taxon>
        <taxon>Thysanoptera</taxon>
        <taxon>Terebrantia</taxon>
        <taxon>Thripoidea</taxon>
        <taxon>Thripidae</taxon>
        <taxon>Frankliniella</taxon>
    </lineage>
</organism>
<proteinExistence type="predicted"/>
<feature type="region of interest" description="Disordered" evidence="1">
    <location>
        <begin position="203"/>
        <end position="227"/>
    </location>
</feature>
<dbReference type="KEGG" id="foc:127750226"/>
<dbReference type="PANTHER" id="PTHR14628">
    <property type="entry name" value="BEN DOMAIN-CONTAINING PROTEIN 5"/>
    <property type="match status" value="1"/>
</dbReference>
<name>A0A9C6XQ60_FRAOC</name>
<dbReference type="GO" id="GO:0045892">
    <property type="term" value="P:negative regulation of DNA-templated transcription"/>
    <property type="evidence" value="ECO:0007669"/>
    <property type="project" value="InterPro"/>
</dbReference>
<evidence type="ECO:0000313" key="3">
    <source>
        <dbReference type="RefSeq" id="XP_052127199.1"/>
    </source>
</evidence>
<feature type="region of interest" description="Disordered" evidence="1">
    <location>
        <begin position="104"/>
        <end position="124"/>
    </location>
</feature>
<keyword evidence="2" id="KW-1185">Reference proteome</keyword>
<dbReference type="GeneID" id="127750226"/>
<dbReference type="AlphaFoldDB" id="A0A9C6XQ60"/>
<gene>
    <name evidence="3" type="primary">LOC127750226</name>
</gene>
<evidence type="ECO:0000313" key="2">
    <source>
        <dbReference type="Proteomes" id="UP000504606"/>
    </source>
</evidence>
<dbReference type="Gene3D" id="1.10.10.2590">
    <property type="entry name" value="BEN domain"/>
    <property type="match status" value="1"/>
</dbReference>
<protein>
    <submittedName>
        <fullName evidence="3">Uncharacterized protein LOC127750226</fullName>
    </submittedName>
</protein>
<evidence type="ECO:0000256" key="1">
    <source>
        <dbReference type="SAM" id="MobiDB-lite"/>
    </source>
</evidence>
<dbReference type="RefSeq" id="XP_052127199.1">
    <property type="nucleotide sequence ID" value="XM_052271239.1"/>
</dbReference>
<reference evidence="3" key="1">
    <citation type="submission" date="2025-08" db="UniProtKB">
        <authorList>
            <consortium name="RefSeq"/>
        </authorList>
    </citation>
    <scope>IDENTIFICATION</scope>
    <source>
        <tissue evidence="3">Whole organism</tissue>
    </source>
</reference>
<dbReference type="InterPro" id="IPR040391">
    <property type="entry name" value="BEND5"/>
</dbReference>
<sequence>MGIRNIAAEGSLERDNDCTVNNVSLPVFKPRGRPPADKNKLTVIGTLKNDPPDWKKGTTLPPVIKIIGKSKDHNRTVFSYKNYRYFTFRSFPTIDCEQIAESSNEYKKTNQRKGSPKTSKVVNKKKSIKKSINFDNEIINNVSDKVFKHLKKTERLPVDQTGKIDLGYGISVPDESFRKNFKDNRLDMDKAAKNMTSMVWSRSERLSRSLEGQGTNRFKDSTPKQPATPAKVQVILGCLKGHMLKEGDTEGPRMASSFKSCAKAIGDKFAQDAYNKKREEARAAKAAAEAANA</sequence>
<dbReference type="GO" id="GO:0003677">
    <property type="term" value="F:DNA binding"/>
    <property type="evidence" value="ECO:0007669"/>
    <property type="project" value="InterPro"/>
</dbReference>
<dbReference type="Proteomes" id="UP000504606">
    <property type="component" value="Unplaced"/>
</dbReference>
<accession>A0A9C6XQ60</accession>
<dbReference type="PANTHER" id="PTHR14628:SF1">
    <property type="entry name" value="BEN DOMAIN-CONTAINING PROTEIN 5"/>
    <property type="match status" value="1"/>
</dbReference>